<organism evidence="1 2">
    <name type="scientific">Escherichia phage vB_EcoP_G7C</name>
    <dbReference type="NCBI Taxonomy" id="1054461"/>
    <lineage>
        <taxon>Viruses</taxon>
        <taxon>Duplodnaviria</taxon>
        <taxon>Heunggongvirae</taxon>
        <taxon>Uroviricota</taxon>
        <taxon>Caudoviricetes</taxon>
        <taxon>Schitoviridae</taxon>
        <taxon>Enquatrovirinae</taxon>
        <taxon>Gamaleyavirus</taxon>
        <taxon>Gamaleyavirus G7C</taxon>
    </lineage>
</organism>
<dbReference type="OrthoDB" id="25737at10239"/>
<evidence type="ECO:0000313" key="2">
    <source>
        <dbReference type="Proteomes" id="UP000008899"/>
    </source>
</evidence>
<protein>
    <submittedName>
        <fullName evidence="1">Uncharacterized protein</fullName>
    </submittedName>
</protein>
<dbReference type="KEGG" id="vg:11117638"/>
<reference evidence="1 2" key="1">
    <citation type="journal article" date="2012" name="Virology">
        <title>Isolation and characterization of a novel indigenous intestinal N4-related coliphage vB_EcoP_G7C.</title>
        <authorList>
            <person name="Kulikov E."/>
            <person name="Kropinski A.M."/>
            <person name="Golomidova A."/>
            <person name="Lingohr E."/>
            <person name="Govorun V."/>
            <person name="Serebryakova M."/>
            <person name="Prokhorov N."/>
            <person name="Letarova M."/>
            <person name="Manykin A."/>
            <person name="Strotskaya A."/>
            <person name="Letarov A."/>
        </authorList>
    </citation>
    <scope>NUCLEOTIDE SEQUENCE [LARGE SCALE GENOMIC DNA]</scope>
    <source>
        <strain evidence="1">G7C</strain>
    </source>
</reference>
<gene>
    <name evidence="1" type="ORF">gp27</name>
</gene>
<sequence>MSVFQVTPVDSTQRKTIVATNVVDVDETPAGAVIHLIDGRTVTVKESYRSVRGYVRKALAAVSDAE</sequence>
<proteinExistence type="predicted"/>
<dbReference type="EMBL" id="HQ259105">
    <property type="protein sequence ID" value="AEL79634.1"/>
    <property type="molecule type" value="Genomic_DNA"/>
</dbReference>
<keyword evidence="2" id="KW-1185">Reference proteome</keyword>
<evidence type="ECO:0000313" key="1">
    <source>
        <dbReference type="EMBL" id="AEL79634.1"/>
    </source>
</evidence>
<dbReference type="GeneID" id="11117638"/>
<accession>G0XNS3</accession>
<name>G0XNS3_9CAUD</name>
<dbReference type="RefSeq" id="YP_004782153.1">
    <property type="nucleotide sequence ID" value="NC_015933.1"/>
</dbReference>
<dbReference type="Proteomes" id="UP000008899">
    <property type="component" value="Segment"/>
</dbReference>